<keyword evidence="2" id="KW-1185">Reference proteome</keyword>
<proteinExistence type="predicted"/>
<sequence length="139" mass="15078">MIDHTGINPSKDKFQETHHFYLEALKPLGYVQKLQFGPTVVGLGPTQTDVVDYNQADFWLTGMDEAPNYAAHIAFRAQVTDKDGADRAAVDAFHAAALKAGGKDNGAPGLRPHYHANYYGAFVIDPIGNNIEVVCHAAP</sequence>
<dbReference type="InterPro" id="IPR029068">
    <property type="entry name" value="Glyas_Bleomycin-R_OHBP_Dase"/>
</dbReference>
<name>A0A084QBG2_STAC4</name>
<accession>A0A084QBG2</accession>
<dbReference type="OMA" id="LWPEYHP"/>
<dbReference type="Gene3D" id="3.10.180.10">
    <property type="entry name" value="2,3-Dihydroxybiphenyl 1,2-Dioxygenase, domain 1"/>
    <property type="match status" value="1"/>
</dbReference>
<evidence type="ECO:0000313" key="1">
    <source>
        <dbReference type="EMBL" id="KFA61297.1"/>
    </source>
</evidence>
<dbReference type="PANTHER" id="PTHR35006">
    <property type="entry name" value="GLYOXALASE FAMILY PROTEIN (AFU_ORTHOLOGUE AFUA_5G14830)"/>
    <property type="match status" value="1"/>
</dbReference>
<evidence type="ECO:0008006" key="3">
    <source>
        <dbReference type="Google" id="ProtNLM"/>
    </source>
</evidence>
<dbReference type="AlphaFoldDB" id="A0A084QBG2"/>
<dbReference type="STRING" id="1283841.A0A084QBG2"/>
<dbReference type="InParanoid" id="A0A084QBG2"/>
<dbReference type="EMBL" id="KL660861">
    <property type="protein sequence ID" value="KFA61297.1"/>
    <property type="molecule type" value="Genomic_DNA"/>
</dbReference>
<dbReference type="SUPFAM" id="SSF54593">
    <property type="entry name" value="Glyoxalase/Bleomycin resistance protein/Dihydroxybiphenyl dioxygenase"/>
    <property type="match status" value="1"/>
</dbReference>
<dbReference type="PANTHER" id="PTHR35006:SF2">
    <property type="entry name" value="GLYOXALASE FAMILY PROTEIN (AFU_ORTHOLOGUE AFUA_5G14830)"/>
    <property type="match status" value="1"/>
</dbReference>
<protein>
    <recommendedName>
        <fullName evidence="3">VOC domain-containing protein</fullName>
    </recommendedName>
</protein>
<gene>
    <name evidence="1" type="ORF">S40285_08536</name>
</gene>
<dbReference type="HOGENOM" id="CLU_046006_6_1_1"/>
<dbReference type="Proteomes" id="UP000028524">
    <property type="component" value="Unassembled WGS sequence"/>
</dbReference>
<evidence type="ECO:0000313" key="2">
    <source>
        <dbReference type="Proteomes" id="UP000028524"/>
    </source>
</evidence>
<reference evidence="1 2" key="1">
    <citation type="journal article" date="2014" name="BMC Genomics">
        <title>Comparative genome sequencing reveals chemotype-specific gene clusters in the toxigenic black mold Stachybotrys.</title>
        <authorList>
            <person name="Semeiks J."/>
            <person name="Borek D."/>
            <person name="Otwinowski Z."/>
            <person name="Grishin N.V."/>
        </authorList>
    </citation>
    <scope>NUCLEOTIDE SEQUENCE [LARGE SCALE GENOMIC DNA]</scope>
    <source>
        <strain evidence="1 2">IBT 40285</strain>
    </source>
</reference>
<organism evidence="1 2">
    <name type="scientific">Stachybotrys chlorohalonatus (strain IBT 40285)</name>
    <dbReference type="NCBI Taxonomy" id="1283841"/>
    <lineage>
        <taxon>Eukaryota</taxon>
        <taxon>Fungi</taxon>
        <taxon>Dikarya</taxon>
        <taxon>Ascomycota</taxon>
        <taxon>Pezizomycotina</taxon>
        <taxon>Sordariomycetes</taxon>
        <taxon>Hypocreomycetidae</taxon>
        <taxon>Hypocreales</taxon>
        <taxon>Stachybotryaceae</taxon>
        <taxon>Stachybotrys</taxon>
    </lineage>
</organism>
<dbReference type="OrthoDB" id="10249419at2759"/>